<proteinExistence type="predicted"/>
<dbReference type="InterPro" id="IPR011051">
    <property type="entry name" value="RmlC_Cupin_sf"/>
</dbReference>
<dbReference type="InterPro" id="IPR051610">
    <property type="entry name" value="GPI/OXD"/>
</dbReference>
<sequence length="133" mass="14717">MQSTFRSLHLKGLFMMKASFTSVLAIPAIERGNEHGGLGPISFRRLLRETDFKAPIDFVDYTIVPSGSAIGMHQHVGNEEMYFVVSGEPLMRVNGYEARLAKGSLSVVRDGESHELINDRGGDVEILVIQVRV</sequence>
<dbReference type="STRING" id="401053.AciPR4_1230"/>
<name>E8UYG7_TERSS</name>
<dbReference type="Proteomes" id="UP000006844">
    <property type="component" value="Chromosome"/>
</dbReference>
<gene>
    <name evidence="3" type="ordered locus">AciPR4_1230</name>
</gene>
<protein>
    <submittedName>
        <fullName evidence="3">Cupin 2 conserved barrel domain protein</fullName>
    </submittedName>
</protein>
<keyword evidence="4" id="KW-1185">Reference proteome</keyword>
<dbReference type="OrthoDB" id="109511at2"/>
<accession>E8UYG7</accession>
<dbReference type="HOGENOM" id="CLU_116722_3_0_0"/>
<dbReference type="PANTHER" id="PTHR35848:SF6">
    <property type="entry name" value="CUPIN TYPE-2 DOMAIN-CONTAINING PROTEIN"/>
    <property type="match status" value="1"/>
</dbReference>
<reference evidence="3 4" key="1">
    <citation type="journal article" date="2012" name="Stand. Genomic Sci.">
        <title>Complete genome sequence of Terriglobus saanensis type strain SP1PR4(T), an Acidobacteria from tundra soil.</title>
        <authorList>
            <person name="Rawat S.R."/>
            <person name="Mannisto M.K."/>
            <person name="Starovoytov V."/>
            <person name="Goodwin L."/>
            <person name="Nolan M."/>
            <person name="Hauser L."/>
            <person name="Land M."/>
            <person name="Davenport K.W."/>
            <person name="Woyke T."/>
            <person name="Haggblom M.M."/>
        </authorList>
    </citation>
    <scope>NUCLEOTIDE SEQUENCE</scope>
    <source>
        <strain evidence="4">ATCC BAA-1853 / DSM 23119 / SP1PR4</strain>
    </source>
</reference>
<dbReference type="PANTHER" id="PTHR35848">
    <property type="entry name" value="OXALATE-BINDING PROTEIN"/>
    <property type="match status" value="1"/>
</dbReference>
<dbReference type="Pfam" id="PF07883">
    <property type="entry name" value="Cupin_2"/>
    <property type="match status" value="1"/>
</dbReference>
<feature type="domain" description="Cupin type-2" evidence="2">
    <location>
        <begin position="63"/>
        <end position="129"/>
    </location>
</feature>
<dbReference type="InterPro" id="IPR014710">
    <property type="entry name" value="RmlC-like_jellyroll"/>
</dbReference>
<dbReference type="EMBL" id="CP002467">
    <property type="protein sequence ID" value="ADV82055.1"/>
    <property type="molecule type" value="Genomic_DNA"/>
</dbReference>
<evidence type="ECO:0000259" key="2">
    <source>
        <dbReference type="Pfam" id="PF07883"/>
    </source>
</evidence>
<evidence type="ECO:0000313" key="3">
    <source>
        <dbReference type="EMBL" id="ADV82055.1"/>
    </source>
</evidence>
<dbReference type="InterPro" id="IPR013096">
    <property type="entry name" value="Cupin_2"/>
</dbReference>
<dbReference type="GO" id="GO:0046872">
    <property type="term" value="F:metal ion binding"/>
    <property type="evidence" value="ECO:0007669"/>
    <property type="project" value="UniProtKB-KW"/>
</dbReference>
<dbReference type="KEGG" id="tsa:AciPR4_1230"/>
<evidence type="ECO:0000313" key="4">
    <source>
        <dbReference type="Proteomes" id="UP000006844"/>
    </source>
</evidence>
<evidence type="ECO:0000256" key="1">
    <source>
        <dbReference type="ARBA" id="ARBA00022723"/>
    </source>
</evidence>
<keyword evidence="1" id="KW-0479">Metal-binding</keyword>
<dbReference type="eggNOG" id="COG1917">
    <property type="taxonomic scope" value="Bacteria"/>
</dbReference>
<dbReference type="Gene3D" id="2.60.120.10">
    <property type="entry name" value="Jelly Rolls"/>
    <property type="match status" value="1"/>
</dbReference>
<organism evidence="3 4">
    <name type="scientific">Terriglobus saanensis (strain ATCC BAA-1853 / DSM 23119 / SP1PR4)</name>
    <dbReference type="NCBI Taxonomy" id="401053"/>
    <lineage>
        <taxon>Bacteria</taxon>
        <taxon>Pseudomonadati</taxon>
        <taxon>Acidobacteriota</taxon>
        <taxon>Terriglobia</taxon>
        <taxon>Terriglobales</taxon>
        <taxon>Acidobacteriaceae</taxon>
        <taxon>Terriglobus</taxon>
    </lineage>
</organism>
<dbReference type="SUPFAM" id="SSF51182">
    <property type="entry name" value="RmlC-like cupins"/>
    <property type="match status" value="1"/>
</dbReference>
<dbReference type="AlphaFoldDB" id="E8UYG7"/>